<protein>
    <submittedName>
        <fullName evidence="2">NAD(P)H-binding protein</fullName>
    </submittedName>
</protein>
<gene>
    <name evidence="2" type="ORF">F8566_02420</name>
</gene>
<dbReference type="InterPro" id="IPR008030">
    <property type="entry name" value="NmrA-like"/>
</dbReference>
<dbReference type="InterPro" id="IPR051604">
    <property type="entry name" value="Ergot_Alk_Oxidoreductase"/>
</dbReference>
<feature type="domain" description="NmrA-like" evidence="1">
    <location>
        <begin position="2"/>
        <end position="236"/>
    </location>
</feature>
<dbReference type="PANTHER" id="PTHR43162">
    <property type="match status" value="1"/>
</dbReference>
<dbReference type="EMBL" id="WBMT01000001">
    <property type="protein sequence ID" value="KAB2352551.1"/>
    <property type="molecule type" value="Genomic_DNA"/>
</dbReference>
<dbReference type="Gene3D" id="3.40.50.720">
    <property type="entry name" value="NAD(P)-binding Rossmann-like Domain"/>
    <property type="match status" value="1"/>
</dbReference>
<dbReference type="Pfam" id="PF05368">
    <property type="entry name" value="NmrA"/>
    <property type="match status" value="1"/>
</dbReference>
<organism evidence="2 3">
    <name type="scientific">Actinomadura rudentiformis</name>
    <dbReference type="NCBI Taxonomy" id="359158"/>
    <lineage>
        <taxon>Bacteria</taxon>
        <taxon>Bacillati</taxon>
        <taxon>Actinomycetota</taxon>
        <taxon>Actinomycetes</taxon>
        <taxon>Streptosporangiales</taxon>
        <taxon>Thermomonosporaceae</taxon>
        <taxon>Actinomadura</taxon>
    </lineage>
</organism>
<dbReference type="OrthoDB" id="4457504at2"/>
<comment type="caution">
    <text evidence="2">The sequence shown here is derived from an EMBL/GenBank/DDBJ whole genome shotgun (WGS) entry which is preliminary data.</text>
</comment>
<dbReference type="AlphaFoldDB" id="A0A6H9YVG5"/>
<reference evidence="2 3" key="1">
    <citation type="submission" date="2019-09" db="EMBL/GenBank/DDBJ databases">
        <title>Actinomadura physcomitrii sp. nov., a novel actinomycete isolated from moss [Physcomitrium sphaericum (Ludw) Fuernr].</title>
        <authorList>
            <person name="Zhuang X."/>
            <person name="Liu C."/>
        </authorList>
    </citation>
    <scope>NUCLEOTIDE SEQUENCE [LARGE SCALE GENOMIC DNA]</scope>
    <source>
        <strain evidence="2 3">HMC1</strain>
    </source>
</reference>
<dbReference type="Gene3D" id="3.90.25.10">
    <property type="entry name" value="UDP-galactose 4-epimerase, domain 1"/>
    <property type="match status" value="1"/>
</dbReference>
<dbReference type="PANTHER" id="PTHR43162:SF1">
    <property type="entry name" value="PRESTALK A DIFFERENTIATION PROTEIN A"/>
    <property type="match status" value="1"/>
</dbReference>
<evidence type="ECO:0000313" key="3">
    <source>
        <dbReference type="Proteomes" id="UP000468735"/>
    </source>
</evidence>
<dbReference type="SUPFAM" id="SSF51735">
    <property type="entry name" value="NAD(P)-binding Rossmann-fold domains"/>
    <property type="match status" value="1"/>
</dbReference>
<accession>A0A6H9YVG5</accession>
<dbReference type="RefSeq" id="WP_151557478.1">
    <property type="nucleotide sequence ID" value="NZ_WBMT01000001.1"/>
</dbReference>
<keyword evidence="3" id="KW-1185">Reference proteome</keyword>
<dbReference type="Proteomes" id="UP000468735">
    <property type="component" value="Unassembled WGS sequence"/>
</dbReference>
<evidence type="ECO:0000259" key="1">
    <source>
        <dbReference type="Pfam" id="PF05368"/>
    </source>
</evidence>
<dbReference type="InterPro" id="IPR036291">
    <property type="entry name" value="NAD(P)-bd_dom_sf"/>
</dbReference>
<name>A0A6H9YVG5_9ACTN</name>
<evidence type="ECO:0000313" key="2">
    <source>
        <dbReference type="EMBL" id="KAB2352551.1"/>
    </source>
</evidence>
<proteinExistence type="predicted"/>
<sequence>MTILVTGATGNMGVPLVRELCRLGREPRVTTRNARRANSLLPEGVEIVEGDLREPEFLDRALRGVDKLFLFLEAGDPSRVLRAAGRSGVPYVVLVTSLLAETRPRSFVGRLALETERVMREGGFRGTVLRPWEYASNTFAWARDIREDDVVRQPSGGLPSPVIAPEDVAAVAARALVENHDGRTYALTGPAEVTAGDKVRALGAALGRELSFQETADPDLMEKIRTSPEEVAESFGVCFMESPGVRSTVRDITGRPPRSFTEWAEDHAESFK</sequence>